<dbReference type="EMBL" id="VSSQ01002917">
    <property type="protein sequence ID" value="MPM18081.1"/>
    <property type="molecule type" value="Genomic_DNA"/>
</dbReference>
<organism evidence="2">
    <name type="scientific">bioreactor metagenome</name>
    <dbReference type="NCBI Taxonomy" id="1076179"/>
    <lineage>
        <taxon>unclassified sequences</taxon>
        <taxon>metagenomes</taxon>
        <taxon>ecological metagenomes</taxon>
    </lineage>
</organism>
<evidence type="ECO:0000313" key="2">
    <source>
        <dbReference type="EMBL" id="MPM18081.1"/>
    </source>
</evidence>
<dbReference type="Gene3D" id="1.10.3910.10">
    <property type="entry name" value="SP0561-like"/>
    <property type="match status" value="1"/>
</dbReference>
<dbReference type="InterPro" id="IPR023883">
    <property type="entry name" value="CHP03980_redox-disulphide"/>
</dbReference>
<dbReference type="PANTHER" id="PTHR39341:SF1">
    <property type="entry name" value="DUF1858 DOMAIN-CONTAINING PROTEIN"/>
    <property type="match status" value="1"/>
</dbReference>
<comment type="caution">
    <text evidence="2">The sequence shown here is derived from an EMBL/GenBank/DDBJ whole genome shotgun (WGS) entry which is preliminary data.</text>
</comment>
<dbReference type="PANTHER" id="PTHR39341">
    <property type="entry name" value="BSL7085 PROTEIN"/>
    <property type="match status" value="1"/>
</dbReference>
<sequence>MQATKEMLIQQVIELDEGTAEILMNSGMHCLGCAMAHGESIEQACAVHGIDVDALIGEINAYLAAK</sequence>
<evidence type="ECO:0000259" key="1">
    <source>
        <dbReference type="Pfam" id="PF08984"/>
    </source>
</evidence>
<dbReference type="NCBIfam" id="TIGR03980">
    <property type="entry name" value="prismane_assoc"/>
    <property type="match status" value="1"/>
</dbReference>
<dbReference type="AlphaFoldDB" id="A0A644XQM7"/>
<dbReference type="Pfam" id="PF08984">
    <property type="entry name" value="DUF1858"/>
    <property type="match status" value="1"/>
</dbReference>
<reference evidence="2" key="1">
    <citation type="submission" date="2019-08" db="EMBL/GenBank/DDBJ databases">
        <authorList>
            <person name="Kucharzyk K."/>
            <person name="Murdoch R.W."/>
            <person name="Higgins S."/>
            <person name="Loffler F."/>
        </authorList>
    </citation>
    <scope>NUCLEOTIDE SEQUENCE</scope>
</reference>
<dbReference type="SUPFAM" id="SSF140683">
    <property type="entry name" value="SP0561-like"/>
    <property type="match status" value="1"/>
</dbReference>
<name>A0A644XQM7_9ZZZZ</name>
<dbReference type="InterPro" id="IPR015077">
    <property type="entry name" value="DUF1858"/>
</dbReference>
<accession>A0A644XQM7</accession>
<proteinExistence type="predicted"/>
<protein>
    <recommendedName>
        <fullName evidence="1">DUF1858 domain-containing protein</fullName>
    </recommendedName>
</protein>
<gene>
    <name evidence="2" type="ORF">SDC9_64487</name>
</gene>
<dbReference type="InterPro" id="IPR038062">
    <property type="entry name" value="ScdA-like_N_sf"/>
</dbReference>
<feature type="domain" description="DUF1858" evidence="1">
    <location>
        <begin position="4"/>
        <end position="56"/>
    </location>
</feature>